<dbReference type="Proteomes" id="UP001198242">
    <property type="component" value="Unassembled WGS sequence"/>
</dbReference>
<protein>
    <recommendedName>
        <fullName evidence="1">Stage 0 sporulation protein A homolog</fullName>
    </recommendedName>
</protein>
<feature type="modified residue" description="4-aspartylphosphate" evidence="7">
    <location>
        <position position="59"/>
    </location>
</feature>
<feature type="domain" description="Response regulatory" evidence="8">
    <location>
        <begin position="2"/>
        <end position="125"/>
    </location>
</feature>
<dbReference type="InterPro" id="IPR007492">
    <property type="entry name" value="LytTR_DNA-bd_dom"/>
</dbReference>
<evidence type="ECO:0000256" key="2">
    <source>
        <dbReference type="ARBA" id="ARBA00022490"/>
    </source>
</evidence>
<gene>
    <name evidence="10" type="ORF">LKE05_13685</name>
</gene>
<keyword evidence="10" id="KW-0238">DNA-binding</keyword>
<keyword evidence="3" id="KW-0902">Two-component regulatory system</keyword>
<evidence type="ECO:0000256" key="3">
    <source>
        <dbReference type="ARBA" id="ARBA00023012"/>
    </source>
</evidence>
<dbReference type="RefSeq" id="WP_022229183.1">
    <property type="nucleotide sequence ID" value="NZ_JAJEQM010000029.1"/>
</dbReference>
<comment type="caution">
    <text evidence="10">The sequence shown here is derived from an EMBL/GenBank/DDBJ whole genome shotgun (WGS) entry which is preliminary data.</text>
</comment>
<evidence type="ECO:0000256" key="1">
    <source>
        <dbReference type="ARBA" id="ARBA00018672"/>
    </source>
</evidence>
<dbReference type="PROSITE" id="PS50930">
    <property type="entry name" value="HTH_LYTTR"/>
    <property type="match status" value="1"/>
</dbReference>
<dbReference type="SMART" id="SM00850">
    <property type="entry name" value="LytTR"/>
    <property type="match status" value="1"/>
</dbReference>
<evidence type="ECO:0000256" key="7">
    <source>
        <dbReference type="PROSITE-ProRule" id="PRU00169"/>
    </source>
</evidence>
<keyword evidence="4" id="KW-0010">Activator</keyword>
<evidence type="ECO:0000259" key="8">
    <source>
        <dbReference type="PROSITE" id="PS50110"/>
    </source>
</evidence>
<dbReference type="Pfam" id="PF04397">
    <property type="entry name" value="LytTR"/>
    <property type="match status" value="1"/>
</dbReference>
<keyword evidence="11" id="KW-1185">Reference proteome</keyword>
<sequence>MNIVICEDDIQFCNYIKSILEKYIVNNHFNSKIVLTTSNPDNVINYIHNNSEITIYYLDIKLQNNKSGFDIASIIRENDYMSPIIFITNYEEMMSLTYEYKLEALDFIIKNNLASLRQRICENLKYIETRQQKGYMKCLNIKNKQKNFSVPFDKICYIESIKSTHKLILYYDNGMITFYALLKDIEKELDSRFIRCHKSIIVNKNKIVNIDKKKHTIELSHNYHCIYSPRCKEIIK</sequence>
<keyword evidence="7" id="KW-0597">Phosphoprotein</keyword>
<dbReference type="GO" id="GO:0000156">
    <property type="term" value="F:phosphorelay response regulator activity"/>
    <property type="evidence" value="ECO:0007669"/>
    <property type="project" value="InterPro"/>
</dbReference>
<evidence type="ECO:0000256" key="4">
    <source>
        <dbReference type="ARBA" id="ARBA00023159"/>
    </source>
</evidence>
<dbReference type="PROSITE" id="PS50110">
    <property type="entry name" value="RESPONSE_REGULATORY"/>
    <property type="match status" value="1"/>
</dbReference>
<dbReference type="SMART" id="SM00448">
    <property type="entry name" value="REC"/>
    <property type="match status" value="1"/>
</dbReference>
<accession>A0AAE3E1K2</accession>
<dbReference type="Gene3D" id="3.40.50.2300">
    <property type="match status" value="1"/>
</dbReference>
<evidence type="ECO:0000259" key="9">
    <source>
        <dbReference type="PROSITE" id="PS50930"/>
    </source>
</evidence>
<dbReference type="SUPFAM" id="SSF52172">
    <property type="entry name" value="CheY-like"/>
    <property type="match status" value="1"/>
</dbReference>
<dbReference type="PANTHER" id="PTHR37299">
    <property type="entry name" value="TRANSCRIPTIONAL REGULATOR-RELATED"/>
    <property type="match status" value="1"/>
</dbReference>
<evidence type="ECO:0000313" key="10">
    <source>
        <dbReference type="EMBL" id="MCC2211832.1"/>
    </source>
</evidence>
<dbReference type="PANTHER" id="PTHR37299:SF3">
    <property type="entry name" value="STAGE 0 SPORULATION PROTEIN A HOMOLOG"/>
    <property type="match status" value="1"/>
</dbReference>
<evidence type="ECO:0000256" key="6">
    <source>
        <dbReference type="ARBA" id="ARBA00037164"/>
    </source>
</evidence>
<proteinExistence type="predicted"/>
<dbReference type="InterPro" id="IPR046947">
    <property type="entry name" value="LytR-like"/>
</dbReference>
<evidence type="ECO:0000313" key="11">
    <source>
        <dbReference type="Proteomes" id="UP001198242"/>
    </source>
</evidence>
<reference evidence="10 11" key="1">
    <citation type="submission" date="2021-10" db="EMBL/GenBank/DDBJ databases">
        <title>Anaerobic single-cell dispensing facilitates the cultivation of human gut bacteria.</title>
        <authorList>
            <person name="Afrizal A."/>
        </authorList>
    </citation>
    <scope>NUCLEOTIDE SEQUENCE [LARGE SCALE GENOMIC DNA]</scope>
    <source>
        <strain evidence="10 11">CLA-AA-H232</strain>
    </source>
</reference>
<dbReference type="Pfam" id="PF00072">
    <property type="entry name" value="Response_reg"/>
    <property type="match status" value="1"/>
</dbReference>
<comment type="function">
    <text evidence="6">Required for high-level post-exponential phase expression of a series of secreted proteins.</text>
</comment>
<dbReference type="InterPro" id="IPR001789">
    <property type="entry name" value="Sig_transdc_resp-reg_receiver"/>
</dbReference>
<organism evidence="10 11">
    <name type="scientific">Hominilimicola fabiformis</name>
    <dbReference type="NCBI Taxonomy" id="2885356"/>
    <lineage>
        <taxon>Bacteria</taxon>
        <taxon>Bacillati</taxon>
        <taxon>Bacillota</taxon>
        <taxon>Clostridia</taxon>
        <taxon>Eubacteriales</taxon>
        <taxon>Oscillospiraceae</taxon>
        <taxon>Hominilimicola</taxon>
    </lineage>
</organism>
<evidence type="ECO:0000256" key="5">
    <source>
        <dbReference type="ARBA" id="ARBA00024867"/>
    </source>
</evidence>
<dbReference type="Gene3D" id="2.40.50.1020">
    <property type="entry name" value="LytTr DNA-binding domain"/>
    <property type="match status" value="1"/>
</dbReference>
<dbReference type="GO" id="GO:0003677">
    <property type="term" value="F:DNA binding"/>
    <property type="evidence" value="ECO:0007669"/>
    <property type="project" value="UniProtKB-KW"/>
</dbReference>
<feature type="domain" description="HTH LytTR-type" evidence="9">
    <location>
        <begin position="139"/>
        <end position="236"/>
    </location>
</feature>
<dbReference type="EMBL" id="JAJEQM010000029">
    <property type="protein sequence ID" value="MCC2211832.1"/>
    <property type="molecule type" value="Genomic_DNA"/>
</dbReference>
<name>A0AAE3E1K2_9FIRM</name>
<keyword evidence="2" id="KW-0963">Cytoplasm</keyword>
<dbReference type="AlphaFoldDB" id="A0AAE3E1K2"/>
<dbReference type="InterPro" id="IPR011006">
    <property type="entry name" value="CheY-like_superfamily"/>
</dbReference>
<comment type="function">
    <text evidence="5">May play the central regulatory role in sporulation. It may be an element of the effector pathway responsible for the activation of sporulation genes in response to nutritional stress. Spo0A may act in concert with spo0H (a sigma factor) to control the expression of some genes that are critical to the sporulation process.</text>
</comment>